<dbReference type="Proteomes" id="UP000189701">
    <property type="component" value="Unplaced"/>
</dbReference>
<dbReference type="InterPro" id="IPR057670">
    <property type="entry name" value="SH3_retrovirus"/>
</dbReference>
<evidence type="ECO:0000259" key="1">
    <source>
        <dbReference type="Pfam" id="PF25597"/>
    </source>
</evidence>
<dbReference type="OrthoDB" id="1296755at2759"/>
<evidence type="ECO:0000313" key="2">
    <source>
        <dbReference type="Proteomes" id="UP000189701"/>
    </source>
</evidence>
<dbReference type="PANTHER" id="PTHR42648:SF31">
    <property type="entry name" value="RNA-DIRECTED DNA POLYMERASE"/>
    <property type="match status" value="1"/>
</dbReference>
<dbReference type="AlphaFoldDB" id="A0A1U7W3N2"/>
<dbReference type="InterPro" id="IPR039537">
    <property type="entry name" value="Retrotran_Ty1/copia-like"/>
</dbReference>
<name>A0A1U7W3N2_NICSY</name>
<dbReference type="eggNOG" id="KOG0017">
    <property type="taxonomic scope" value="Eukaryota"/>
</dbReference>
<feature type="domain" description="Retroviral polymerase SH3-like" evidence="1">
    <location>
        <begin position="258"/>
        <end position="301"/>
    </location>
</feature>
<evidence type="ECO:0000313" key="3">
    <source>
        <dbReference type="RefSeq" id="XP_009774652.1"/>
    </source>
</evidence>
<keyword evidence="2" id="KW-1185">Reference proteome</keyword>
<organism evidence="2 3">
    <name type="scientific">Nicotiana sylvestris</name>
    <name type="common">Wood tobacco</name>
    <name type="synonym">South American tobacco</name>
    <dbReference type="NCBI Taxonomy" id="4096"/>
    <lineage>
        <taxon>Eukaryota</taxon>
        <taxon>Viridiplantae</taxon>
        <taxon>Streptophyta</taxon>
        <taxon>Embryophyta</taxon>
        <taxon>Tracheophyta</taxon>
        <taxon>Spermatophyta</taxon>
        <taxon>Magnoliopsida</taxon>
        <taxon>eudicotyledons</taxon>
        <taxon>Gunneridae</taxon>
        <taxon>Pentapetalae</taxon>
        <taxon>asterids</taxon>
        <taxon>lamiids</taxon>
        <taxon>Solanales</taxon>
        <taxon>Solanaceae</taxon>
        <taxon>Nicotianoideae</taxon>
        <taxon>Nicotianeae</taxon>
        <taxon>Nicotiana</taxon>
    </lineage>
</organism>
<reference evidence="2" key="1">
    <citation type="journal article" date="2013" name="Genome Biol.">
        <title>Reference genomes and transcriptomes of Nicotiana sylvestris and Nicotiana tomentosiformis.</title>
        <authorList>
            <person name="Sierro N."/>
            <person name="Battey J.N."/>
            <person name="Ouadi S."/>
            <person name="Bovet L."/>
            <person name="Goepfert S."/>
            <person name="Bakaher N."/>
            <person name="Peitsch M.C."/>
            <person name="Ivanov N.V."/>
        </authorList>
    </citation>
    <scope>NUCLEOTIDE SEQUENCE [LARGE SCALE GENOMIC DNA]</scope>
</reference>
<dbReference type="Pfam" id="PF25597">
    <property type="entry name" value="SH3_retrovirus"/>
    <property type="match status" value="1"/>
</dbReference>
<sequence>MKCDYCKIERSFERKLIGYPADFNAKRKVVANYATDMLNKDTTVPQVNMAGIATALMTDNPSKEWIVDSGTTHHLAASLDILHSKTELKIGRDQVHLPTGEKINISHIGSATFLKDMKIKNDLWSGRVGGIGKERGGLYVVKDEHIARSLRQTSVAVVQKPEVDGILWHKRLGYTSVSTMKKTDSLQLKDLDENKDCSLLHMDVWGPYKFPTHDRKYYFLTVVDDCSSLPSIILQGKSPYELLHHQKPSLEHLRVFGCLCYATTMLHDNKFSVRAKPAVHLGYSDTQKGYKLLDLATNHFFGHADHTLEPLQTPVADHASKCEVDTTTAIHEAHENDEVDAVCEEGNIVDAVVSEEGNIADAVVSEEASEPQQATYDEHAENVVPECVSSGIRSQEPRRSGRSTKEHIWLQDYVTKKKAHNVALYPISDYLCYDQLSQACKSFVAKVSALTEPQNFT</sequence>
<accession>A0A1U7W3N2</accession>
<gene>
    <name evidence="3" type="primary">LOC104224667</name>
</gene>
<dbReference type="PANTHER" id="PTHR42648">
    <property type="entry name" value="TRANSPOSASE, PUTATIVE-RELATED"/>
    <property type="match status" value="1"/>
</dbReference>
<proteinExistence type="predicted"/>
<protein>
    <submittedName>
        <fullName evidence="3">Uncharacterized protein LOC104224667</fullName>
    </submittedName>
</protein>
<dbReference type="RefSeq" id="XP_009774652.1">
    <property type="nucleotide sequence ID" value="XM_009776350.1"/>
</dbReference>
<reference evidence="3" key="2">
    <citation type="submission" date="2025-08" db="UniProtKB">
        <authorList>
            <consortium name="RefSeq"/>
        </authorList>
    </citation>
    <scope>IDENTIFICATION</scope>
    <source>
        <tissue evidence="3">Leaf</tissue>
    </source>
</reference>